<protein>
    <submittedName>
        <fullName evidence="2">Uncharacterized protein</fullName>
    </submittedName>
</protein>
<feature type="transmembrane region" description="Helical" evidence="1">
    <location>
        <begin position="131"/>
        <end position="152"/>
    </location>
</feature>
<dbReference type="EMBL" id="JACHVB010000034">
    <property type="protein sequence ID" value="MBC2594847.1"/>
    <property type="molecule type" value="Genomic_DNA"/>
</dbReference>
<feature type="transmembrane region" description="Helical" evidence="1">
    <location>
        <begin position="37"/>
        <end position="55"/>
    </location>
</feature>
<dbReference type="Proteomes" id="UP000546464">
    <property type="component" value="Unassembled WGS sequence"/>
</dbReference>
<keyword evidence="1" id="KW-0472">Membrane</keyword>
<evidence type="ECO:0000313" key="3">
    <source>
        <dbReference type="Proteomes" id="UP000546464"/>
    </source>
</evidence>
<keyword evidence="1" id="KW-1133">Transmembrane helix</keyword>
<reference evidence="2 3" key="1">
    <citation type="submission" date="2020-07" db="EMBL/GenBank/DDBJ databases">
        <authorList>
            <person name="Feng X."/>
        </authorList>
    </citation>
    <scope>NUCLEOTIDE SEQUENCE [LARGE SCALE GENOMIC DNA]</scope>
    <source>
        <strain evidence="2 3">JCM31066</strain>
    </source>
</reference>
<dbReference type="RefSeq" id="WP_185675809.1">
    <property type="nucleotide sequence ID" value="NZ_JACHVB010000034.1"/>
</dbReference>
<sequence length="153" mass="17351">MTAEKHIEWEKRKIQIETRWEQLYELEKEWGKESIKYLMVTNSGGAITTLSFIGAANNIFYSWLIITSLLLFFIGIILSGCLVAYAYFSCAKLFKNWQNDVSEFFQGNISHEELQSNDQSLVSSGKTEKRLGLIGFACFILGGVAGLICLFLN</sequence>
<dbReference type="AlphaFoldDB" id="A0A842HH22"/>
<keyword evidence="3" id="KW-1185">Reference proteome</keyword>
<gene>
    <name evidence="2" type="ORF">H5P28_11310</name>
</gene>
<organism evidence="2 3">
    <name type="scientific">Ruficoccus amylovorans</name>
    <dbReference type="NCBI Taxonomy" id="1804625"/>
    <lineage>
        <taxon>Bacteria</taxon>
        <taxon>Pseudomonadati</taxon>
        <taxon>Verrucomicrobiota</taxon>
        <taxon>Opitutia</taxon>
        <taxon>Puniceicoccales</taxon>
        <taxon>Cerasicoccaceae</taxon>
        <taxon>Ruficoccus</taxon>
    </lineage>
</organism>
<evidence type="ECO:0000313" key="2">
    <source>
        <dbReference type="EMBL" id="MBC2594847.1"/>
    </source>
</evidence>
<keyword evidence="1" id="KW-0812">Transmembrane</keyword>
<proteinExistence type="predicted"/>
<accession>A0A842HH22</accession>
<comment type="caution">
    <text evidence="2">The sequence shown here is derived from an EMBL/GenBank/DDBJ whole genome shotgun (WGS) entry which is preliminary data.</text>
</comment>
<name>A0A842HH22_9BACT</name>
<evidence type="ECO:0000256" key="1">
    <source>
        <dbReference type="SAM" id="Phobius"/>
    </source>
</evidence>
<feature type="transmembrane region" description="Helical" evidence="1">
    <location>
        <begin position="61"/>
        <end position="88"/>
    </location>
</feature>